<reference evidence="12" key="1">
    <citation type="submission" date="2015-07" db="EMBL/GenBank/DDBJ databases">
        <title>Transcriptome Assembly of Anthurium amnicola.</title>
        <authorList>
            <person name="Suzuki J."/>
        </authorList>
    </citation>
    <scope>NUCLEOTIDE SEQUENCE</scope>
</reference>
<dbReference type="PRINTS" id="PR00364">
    <property type="entry name" value="DISEASERSIST"/>
</dbReference>
<dbReference type="GO" id="GO:0051707">
    <property type="term" value="P:response to other organism"/>
    <property type="evidence" value="ECO:0007669"/>
    <property type="project" value="UniProtKB-ARBA"/>
</dbReference>
<proteinExistence type="inferred from homology"/>
<keyword evidence="2" id="KW-0433">Leucine-rich repeat</keyword>
<dbReference type="InterPro" id="IPR027417">
    <property type="entry name" value="P-loop_NTPase"/>
</dbReference>
<dbReference type="GO" id="GO:0043531">
    <property type="term" value="F:ADP binding"/>
    <property type="evidence" value="ECO:0007669"/>
    <property type="project" value="InterPro"/>
</dbReference>
<dbReference type="Pfam" id="PF18052">
    <property type="entry name" value="Rx_N"/>
    <property type="match status" value="1"/>
</dbReference>
<organism evidence="12">
    <name type="scientific">Anthurium amnicola</name>
    <dbReference type="NCBI Taxonomy" id="1678845"/>
    <lineage>
        <taxon>Eukaryota</taxon>
        <taxon>Viridiplantae</taxon>
        <taxon>Streptophyta</taxon>
        <taxon>Embryophyta</taxon>
        <taxon>Tracheophyta</taxon>
        <taxon>Spermatophyta</taxon>
        <taxon>Magnoliopsida</taxon>
        <taxon>Liliopsida</taxon>
        <taxon>Araceae</taxon>
        <taxon>Pothoideae</taxon>
        <taxon>Potheae</taxon>
        <taxon>Anthurium</taxon>
    </lineage>
</organism>
<feature type="region of interest" description="Disordered" evidence="7">
    <location>
        <begin position="173"/>
        <end position="202"/>
    </location>
</feature>
<dbReference type="Gene3D" id="1.10.10.10">
    <property type="entry name" value="Winged helix-like DNA-binding domain superfamily/Winged helix DNA-binding domain"/>
    <property type="match status" value="1"/>
</dbReference>
<dbReference type="CDD" id="cd14798">
    <property type="entry name" value="RX-CC_like"/>
    <property type="match status" value="1"/>
</dbReference>
<evidence type="ECO:0000313" key="12">
    <source>
        <dbReference type="EMBL" id="JAT47760.1"/>
    </source>
</evidence>
<dbReference type="InterPro" id="IPR036388">
    <property type="entry name" value="WH-like_DNA-bd_sf"/>
</dbReference>
<dbReference type="Gene3D" id="3.80.10.10">
    <property type="entry name" value="Ribonuclease Inhibitor"/>
    <property type="match status" value="1"/>
</dbReference>
<dbReference type="InterPro" id="IPR038005">
    <property type="entry name" value="RX-like_CC"/>
</dbReference>
<keyword evidence="6" id="KW-0067">ATP-binding</keyword>
<dbReference type="Pfam" id="PF00931">
    <property type="entry name" value="NB-ARC"/>
    <property type="match status" value="1"/>
</dbReference>
<dbReference type="PANTHER" id="PTHR36766:SF40">
    <property type="entry name" value="DISEASE RESISTANCE PROTEIN RGA3"/>
    <property type="match status" value="1"/>
</dbReference>
<dbReference type="Gene3D" id="3.40.50.300">
    <property type="entry name" value="P-loop containing nucleotide triphosphate hydrolases"/>
    <property type="match status" value="1"/>
</dbReference>
<dbReference type="InterPro" id="IPR002182">
    <property type="entry name" value="NB-ARC"/>
</dbReference>
<dbReference type="InterPro" id="IPR056789">
    <property type="entry name" value="LRR_R13L1-DRL21"/>
</dbReference>
<evidence type="ECO:0000256" key="7">
    <source>
        <dbReference type="SAM" id="MobiDB-lite"/>
    </source>
</evidence>
<protein>
    <submittedName>
        <fullName evidence="12">Disease resistance protein RGA2</fullName>
    </submittedName>
</protein>
<dbReference type="Gene3D" id="1.10.8.430">
    <property type="entry name" value="Helical domain of apoptotic protease-activating factors"/>
    <property type="match status" value="1"/>
</dbReference>
<keyword evidence="5" id="KW-0611">Plant defense</keyword>
<feature type="domain" description="Disease resistance protein winged helix" evidence="10">
    <location>
        <begin position="478"/>
        <end position="551"/>
    </location>
</feature>
<evidence type="ECO:0000259" key="11">
    <source>
        <dbReference type="Pfam" id="PF25019"/>
    </source>
</evidence>
<gene>
    <name evidence="12" type="primary">RGA2_18</name>
    <name evidence="12" type="ORF">g.123711</name>
</gene>
<evidence type="ECO:0000256" key="4">
    <source>
        <dbReference type="ARBA" id="ARBA00022741"/>
    </source>
</evidence>
<evidence type="ECO:0000256" key="2">
    <source>
        <dbReference type="ARBA" id="ARBA00022614"/>
    </source>
</evidence>
<sequence length="961" mass="108886">LSLSLLFSDPSATQWDKYLPLLELRLCTPSSLPICVNMSVGEVFLGAFVQVVLQQVYTLIKSKITATDELGADLDKLRVSLENIRDILGDVEKSHVRKDEQQTWLRHLRDVAYDASDVLDEISTEGARRDAVHFSKVRHALSDVNIKRQHFKHGISTRVKEIIGKIDHICKNNGLRPPDSSSGAGRSGRGDNQGDIVSPTTGVLSRDTPVWGREFEIGNLVDLLTTDEYSTHHICVIPIQGIGGIGKTFLAQVVYNHEDLFPFFDLKMWVYVPNTSDVTKLTRLILESVAGPSNLSELNSLQLELMRCLTGRTFLLVLDNMWNERSEDRNRLSEAWFELKKPLLAGASGSKILITTRNPTTAKTTSTIGPPRLLHSLPYDDCWEIFKHHAFEDPGECKSLPYLVDIGKKIVGKCCGSPLAARTLGSHLRAADRRKWECVERGEILHLQESRDGILRSLESTYHQLPPHLKQCFRFCGIFPKGIMFERDVLIRLWMAHGFILTKGGSHGTNGERVEDVGAEYFDSLVDRLFFKPVDGDPSRYVMCDLISELAQFVSYDECYMVHHNKPHSDVENVRHSSLVCCHLNDQVTSSSSSSSNQLAATIESFYRSKGLHTLLLVGNPIYCSMQIPDKMSEKLKRLRVLDKGNVIIERLDDSIDELIHLRYLNISSSMIRSLPESVCNLYNLQTLGLRNCTSLKKLPKNIKYLSKLRHLDLHLDDDFRNETVSSLRSMPRDIGKLTSLQTLSRFVVGERDCGGIKQLGNLNDIHGDLRLLKLHNIGHGHEAREANLLYKQYVTRLELLWGDNHSSRGHIGVEEMVLENLEAHTNLQELWIVGYNGAVFPQWIGRHSFSNLTKIRLSNCRNCKQLPPLGQLPSLTDLYIKDMDSVECVDCGFCGGSNGRFGFPRLRMLCFESMRKLDWWFGDERCNLPSLRKLVIKDCPHLGRHNILHPFPRETEVHIC</sequence>
<dbReference type="SUPFAM" id="SSF52540">
    <property type="entry name" value="P-loop containing nucleoside triphosphate hydrolases"/>
    <property type="match status" value="1"/>
</dbReference>
<dbReference type="AlphaFoldDB" id="A0A1D1XZF8"/>
<evidence type="ECO:0000259" key="8">
    <source>
        <dbReference type="Pfam" id="PF00931"/>
    </source>
</evidence>
<dbReference type="InterPro" id="IPR041118">
    <property type="entry name" value="Rx_N"/>
</dbReference>
<evidence type="ECO:0000259" key="9">
    <source>
        <dbReference type="Pfam" id="PF18052"/>
    </source>
</evidence>
<dbReference type="InterPro" id="IPR032675">
    <property type="entry name" value="LRR_dom_sf"/>
</dbReference>
<keyword evidence="3" id="KW-0677">Repeat</keyword>
<feature type="domain" description="Disease resistance N-terminal" evidence="9">
    <location>
        <begin position="48"/>
        <end position="135"/>
    </location>
</feature>
<dbReference type="Gene3D" id="1.20.5.4130">
    <property type="match status" value="1"/>
</dbReference>
<evidence type="ECO:0000256" key="6">
    <source>
        <dbReference type="ARBA" id="ARBA00022840"/>
    </source>
</evidence>
<keyword evidence="4" id="KW-0547">Nucleotide-binding</keyword>
<name>A0A1D1XZF8_9ARAE</name>
<evidence type="ECO:0000256" key="5">
    <source>
        <dbReference type="ARBA" id="ARBA00022821"/>
    </source>
</evidence>
<feature type="domain" description="R13L1/DRL21-like LRR repeat region" evidence="11">
    <location>
        <begin position="757"/>
        <end position="884"/>
    </location>
</feature>
<evidence type="ECO:0000256" key="3">
    <source>
        <dbReference type="ARBA" id="ARBA00022737"/>
    </source>
</evidence>
<dbReference type="InterPro" id="IPR058922">
    <property type="entry name" value="WHD_DRP"/>
</dbReference>
<dbReference type="InterPro" id="IPR042197">
    <property type="entry name" value="Apaf_helical"/>
</dbReference>
<accession>A0A1D1XZF8</accession>
<dbReference type="EMBL" id="GDJX01020176">
    <property type="protein sequence ID" value="JAT47760.1"/>
    <property type="molecule type" value="Transcribed_RNA"/>
</dbReference>
<dbReference type="Pfam" id="PF25019">
    <property type="entry name" value="LRR_R13L1-DRL21"/>
    <property type="match status" value="1"/>
</dbReference>
<dbReference type="GO" id="GO:0006952">
    <property type="term" value="P:defense response"/>
    <property type="evidence" value="ECO:0007669"/>
    <property type="project" value="UniProtKB-KW"/>
</dbReference>
<evidence type="ECO:0000259" key="10">
    <source>
        <dbReference type="Pfam" id="PF23559"/>
    </source>
</evidence>
<dbReference type="SUPFAM" id="SSF52058">
    <property type="entry name" value="L domain-like"/>
    <property type="match status" value="1"/>
</dbReference>
<evidence type="ECO:0000256" key="1">
    <source>
        <dbReference type="ARBA" id="ARBA00008894"/>
    </source>
</evidence>
<feature type="domain" description="NB-ARC" evidence="8">
    <location>
        <begin position="230"/>
        <end position="393"/>
    </location>
</feature>
<dbReference type="PANTHER" id="PTHR36766">
    <property type="entry name" value="PLANT BROAD-SPECTRUM MILDEW RESISTANCE PROTEIN RPW8"/>
    <property type="match status" value="1"/>
</dbReference>
<dbReference type="GO" id="GO:0005524">
    <property type="term" value="F:ATP binding"/>
    <property type="evidence" value="ECO:0007669"/>
    <property type="project" value="UniProtKB-KW"/>
</dbReference>
<comment type="similarity">
    <text evidence="1">Belongs to the disease resistance NB-LRR family.</text>
</comment>
<feature type="non-terminal residue" evidence="12">
    <location>
        <position position="1"/>
    </location>
</feature>
<dbReference type="Pfam" id="PF23559">
    <property type="entry name" value="WHD_DRP"/>
    <property type="match status" value="1"/>
</dbReference>